<sequence length="444" mass="49897">MTNVTLFAIFCSIRLDCAIIGTNSETVPLKLTGRSPVMTALLDKLILFICCTLLLYIQIPDAGLFHVLAILTTIIFTSFCGCCNPDCLFWHGLSRQNRIPLSALWLLFAGISLCLSEAGFFLPLLFYEITIAFPIHSLHSSAFESRQSLGSTPKSLPRELGQKQLENQPKRSLIFYSASCLLPFLSLRDASDFCVWIVILLFLLAWILAMKTSRLHGMEENLRLLRDSTKEYHLLLQQKNKNLIEKQNQEIHIATLKERNRIAREIHDNVGHMLSRSILQAGALSAVNQQENLKEPLNGLTMTLSSAMTSVRESVHNLHDDSIDLKGALLELFSGFSENYLIRLDYDMGHYIPASVKYCFISIVKEALSNMSRHSNGSEISITLREHPSLYQLIIKDNGTNIAQCHSGMGIANMQERIRQLNGTFSLSAKDGFQIFAAVPHENH</sequence>
<reference evidence="1" key="1">
    <citation type="submission" date="2019-04" db="EMBL/GenBank/DDBJ databases">
        <title>Microbes associate with the intestines of laboratory mice.</title>
        <authorList>
            <person name="Navarre W."/>
            <person name="Wong E."/>
            <person name="Huang K."/>
            <person name="Tropini C."/>
            <person name="Ng K."/>
            <person name="Yu B."/>
        </authorList>
    </citation>
    <scope>NUCLEOTIDE SEQUENCE</scope>
    <source>
        <strain evidence="1">NM01_1-7b</strain>
    </source>
</reference>
<gene>
    <name evidence="1" type="ORF">E5329_19065</name>
</gene>
<organism evidence="1 2">
    <name type="scientific">Petralouisia muris</name>
    <dbReference type="NCBI Taxonomy" id="3032872"/>
    <lineage>
        <taxon>Bacteria</taxon>
        <taxon>Bacillati</taxon>
        <taxon>Bacillota</taxon>
        <taxon>Clostridia</taxon>
        <taxon>Lachnospirales</taxon>
        <taxon>Lachnospiraceae</taxon>
        <taxon>Petralouisia</taxon>
    </lineage>
</organism>
<keyword evidence="1" id="KW-0418">Kinase</keyword>
<dbReference type="EMBL" id="SRYA01000046">
    <property type="protein sequence ID" value="TGY92636.1"/>
    <property type="molecule type" value="Genomic_DNA"/>
</dbReference>
<comment type="caution">
    <text evidence="1">The sequence shown here is derived from an EMBL/GenBank/DDBJ whole genome shotgun (WGS) entry which is preliminary data.</text>
</comment>
<protein>
    <submittedName>
        <fullName evidence="1">Sensor histidine kinase</fullName>
    </submittedName>
</protein>
<name>A0AC61RS26_9FIRM</name>
<dbReference type="Proteomes" id="UP000304953">
    <property type="component" value="Unassembled WGS sequence"/>
</dbReference>
<keyword evidence="1" id="KW-0808">Transferase</keyword>
<accession>A0AC61RS26</accession>
<evidence type="ECO:0000313" key="1">
    <source>
        <dbReference type="EMBL" id="TGY92636.1"/>
    </source>
</evidence>
<evidence type="ECO:0000313" key="2">
    <source>
        <dbReference type="Proteomes" id="UP000304953"/>
    </source>
</evidence>
<keyword evidence="2" id="KW-1185">Reference proteome</keyword>
<proteinExistence type="predicted"/>